<accession>A0A9P8RRG6</accession>
<protein>
    <recommendedName>
        <fullName evidence="2">HNH nuclease domain-containing protein</fullName>
    </recommendedName>
</protein>
<name>A0A9P8RRG6_9PEZI</name>
<feature type="domain" description="HNH nuclease" evidence="2">
    <location>
        <begin position="216"/>
        <end position="268"/>
    </location>
</feature>
<sequence length="428" mass="49547">MGKVKQKATDTPSSPPQSYLSTNFEIPERTSSLAPLYTQQKIQLLRQNHNDLKRKASELSQDSEHLGPAEYLQIRQEQVRNHEQQYQVLFQGLQESFTNNELKKGDFEKLAYDCWRKRARLTHEDVTISRQRARILRELEGGHYDEEPDFAAAYAELLTNIWRTHENPAGWEVRDKHEHDQWKGGLRHYYNAYDPKNQSRLWCPILKEYALSNTRTAAHIVPHSIGYAKAGYLFGERDRGAELIWSMGNGLVMSTVLGKQFDKGDFVLVPITAEDSKPSRWQFVLMNEKLRTYDIDAKTRYEKYGDLDGTELEFKNDNRPAHRFLYYHFVSTLLRYVRYEKPGWAEKRVSLPTGKVWATPGPYLRKSMLKTLANVIGDVEPSEELFGDGAFDGTDSKSPQEEKLMAQEILVERAQRAEGEILDLPVDI</sequence>
<keyword evidence="4" id="KW-1185">Reference proteome</keyword>
<dbReference type="AlphaFoldDB" id="A0A9P8RRG6"/>
<evidence type="ECO:0000259" key="2">
    <source>
        <dbReference type="Pfam" id="PF13391"/>
    </source>
</evidence>
<dbReference type="EMBL" id="JAGHQM010000318">
    <property type="protein sequence ID" value="KAH0562615.1"/>
    <property type="molecule type" value="Genomic_DNA"/>
</dbReference>
<organism evidence="3 4">
    <name type="scientific">Trichoglossum hirsutum</name>
    <dbReference type="NCBI Taxonomy" id="265104"/>
    <lineage>
        <taxon>Eukaryota</taxon>
        <taxon>Fungi</taxon>
        <taxon>Dikarya</taxon>
        <taxon>Ascomycota</taxon>
        <taxon>Pezizomycotina</taxon>
        <taxon>Geoglossomycetes</taxon>
        <taxon>Geoglossales</taxon>
        <taxon>Geoglossaceae</taxon>
        <taxon>Trichoglossum</taxon>
    </lineage>
</organism>
<reference evidence="3" key="1">
    <citation type="submission" date="2021-03" db="EMBL/GenBank/DDBJ databases">
        <title>Comparative genomics and phylogenomic investigation of the class Geoglossomycetes provide insights into ecological specialization and systematics.</title>
        <authorList>
            <person name="Melie T."/>
            <person name="Pirro S."/>
            <person name="Miller A.N."/>
            <person name="Quandt A."/>
        </authorList>
    </citation>
    <scope>NUCLEOTIDE SEQUENCE</scope>
    <source>
        <strain evidence="3">CAQ_001_2017</strain>
    </source>
</reference>
<dbReference type="InterPro" id="IPR003615">
    <property type="entry name" value="HNH_nuc"/>
</dbReference>
<proteinExistence type="predicted"/>
<evidence type="ECO:0000313" key="3">
    <source>
        <dbReference type="EMBL" id="KAH0562615.1"/>
    </source>
</evidence>
<evidence type="ECO:0000256" key="1">
    <source>
        <dbReference type="SAM" id="MobiDB-lite"/>
    </source>
</evidence>
<dbReference type="Pfam" id="PF13391">
    <property type="entry name" value="HNH_2"/>
    <property type="match status" value="1"/>
</dbReference>
<dbReference type="Proteomes" id="UP000750711">
    <property type="component" value="Unassembled WGS sequence"/>
</dbReference>
<feature type="region of interest" description="Disordered" evidence="1">
    <location>
        <begin position="1"/>
        <end position="22"/>
    </location>
</feature>
<comment type="caution">
    <text evidence="3">The sequence shown here is derived from an EMBL/GenBank/DDBJ whole genome shotgun (WGS) entry which is preliminary data.</text>
</comment>
<evidence type="ECO:0000313" key="4">
    <source>
        <dbReference type="Proteomes" id="UP000750711"/>
    </source>
</evidence>
<feature type="compositionally biased region" description="Polar residues" evidence="1">
    <location>
        <begin position="9"/>
        <end position="22"/>
    </location>
</feature>
<gene>
    <name evidence="3" type="ORF">GP486_002707</name>
</gene>